<evidence type="ECO:0000313" key="2">
    <source>
        <dbReference type="EMBL" id="AQS49570.1"/>
    </source>
</evidence>
<dbReference type="SUPFAM" id="SSF75304">
    <property type="entry name" value="Amidase signature (AS) enzymes"/>
    <property type="match status" value="1"/>
</dbReference>
<dbReference type="InterPro" id="IPR036928">
    <property type="entry name" value="AS_sf"/>
</dbReference>
<keyword evidence="3" id="KW-1185">Reference proteome</keyword>
<feature type="domain" description="Amidase" evidence="1">
    <location>
        <begin position="25"/>
        <end position="427"/>
    </location>
</feature>
<evidence type="ECO:0000313" key="3">
    <source>
        <dbReference type="Proteomes" id="UP000185622"/>
    </source>
</evidence>
<dbReference type="Proteomes" id="UP000185622">
    <property type="component" value="Chromosome"/>
</dbReference>
<dbReference type="InterPro" id="IPR023631">
    <property type="entry name" value="Amidase_dom"/>
</dbReference>
<accession>A0ABN4XAY3</accession>
<dbReference type="Pfam" id="PF01425">
    <property type="entry name" value="Amidase"/>
    <property type="match status" value="1"/>
</dbReference>
<reference evidence="2 3" key="1">
    <citation type="submission" date="2017-01" db="EMBL/GenBank/DDBJ databases">
        <title>The complete genome sequence of a sulfur-oxidizing marine bacterium Thioclava sp. 25B10_4T.</title>
        <authorList>
            <person name="Liu Y."/>
            <person name="Lai Q."/>
            <person name="Shao Z."/>
        </authorList>
    </citation>
    <scope>NUCLEOTIDE SEQUENCE [LARGE SCALE GENOMIC DNA]</scope>
    <source>
        <strain evidence="2 3">25B10_4</strain>
    </source>
</reference>
<proteinExistence type="predicted"/>
<name>A0ABN4XAY3_9RHOB</name>
<dbReference type="EMBL" id="CP019437">
    <property type="protein sequence ID" value="AQS49570.1"/>
    <property type="molecule type" value="Genomic_DNA"/>
</dbReference>
<gene>
    <name evidence="2" type="ORF">BMG03_18555</name>
</gene>
<dbReference type="PANTHER" id="PTHR11895">
    <property type="entry name" value="TRANSAMIDASE"/>
    <property type="match status" value="1"/>
</dbReference>
<organism evidence="2 3">
    <name type="scientific">Thioclava nitratireducens</name>
    <dbReference type="NCBI Taxonomy" id="1915078"/>
    <lineage>
        <taxon>Bacteria</taxon>
        <taxon>Pseudomonadati</taxon>
        <taxon>Pseudomonadota</taxon>
        <taxon>Alphaproteobacteria</taxon>
        <taxon>Rhodobacterales</taxon>
        <taxon>Paracoccaceae</taxon>
        <taxon>Thioclava</taxon>
    </lineage>
</organism>
<sequence>MEWRLAGAAEQGRAIAAGQLDPVEQTEAYLAAAEASEDIYARLTPQRARDEAMAAHQRAKQGRRRGMLDGVALSWKDLFDTAGVATEAGTRLLAGRVPERDADVLIEATLGGSVCLGKTHMTELAFSGLGVNPMTATPPNIQDPELAPGGSSSGAALSVARGLAAAAVGSDTGGSVRIPAAWNDLVGLKTTHGRITTKGVVPLCRSFDTIGPLTRNVEDAAHVLALLEGRAAPDLRDASLRGKRLLVLEGLPFEGTREKPVQGFERAVEAFAKAGAVIERRGLPMVRPAMDLSGVLFAPEAYGEWKHEIEAAPEKMFAAILERFRSGRDALASDYAKGWHALEGYRAAYLEATAEYDAVLVPTSPILPPDVRRLLSDKRYFQEENVLALRNTRIGNVLGLCALNLPTGIPSCGISLMAPPMTEDRLLRLGMCAESALA</sequence>
<protein>
    <submittedName>
        <fullName evidence="2">Amidase</fullName>
    </submittedName>
</protein>
<evidence type="ECO:0000259" key="1">
    <source>
        <dbReference type="Pfam" id="PF01425"/>
    </source>
</evidence>
<dbReference type="PANTHER" id="PTHR11895:SF176">
    <property type="entry name" value="AMIDASE AMID-RELATED"/>
    <property type="match status" value="1"/>
</dbReference>
<dbReference type="RefSeq" id="WP_075776837.1">
    <property type="nucleotide sequence ID" value="NZ_CP019437.1"/>
</dbReference>
<dbReference type="InterPro" id="IPR000120">
    <property type="entry name" value="Amidase"/>
</dbReference>
<dbReference type="Gene3D" id="3.90.1300.10">
    <property type="entry name" value="Amidase signature (AS) domain"/>
    <property type="match status" value="1"/>
</dbReference>